<keyword evidence="6" id="KW-1003">Cell membrane</keyword>
<accession>A0ABP6LQR3</accession>
<dbReference type="RefSeq" id="WP_290706061.1">
    <property type="nucleotide sequence ID" value="NZ_BAAAVS010000060.1"/>
</dbReference>
<evidence type="ECO:0000256" key="1">
    <source>
        <dbReference type="ARBA" id="ARBA00004141"/>
    </source>
</evidence>
<dbReference type="InterPro" id="IPR000412">
    <property type="entry name" value="ABC_2_transport"/>
</dbReference>
<reference evidence="9" key="1">
    <citation type="journal article" date="2019" name="Int. J. Syst. Evol. Microbiol.">
        <title>The Global Catalogue of Microorganisms (GCM) 10K type strain sequencing project: providing services to taxonomists for standard genome sequencing and annotation.</title>
        <authorList>
            <consortium name="The Broad Institute Genomics Platform"/>
            <consortium name="The Broad Institute Genome Sequencing Center for Infectious Disease"/>
            <person name="Wu L."/>
            <person name="Ma J."/>
        </authorList>
    </citation>
    <scope>NUCLEOTIDE SEQUENCE [LARGE SCALE GENOMIC DNA]</scope>
    <source>
        <strain evidence="9">JCM 14234</strain>
    </source>
</reference>
<feature type="transmembrane region" description="Helical" evidence="6">
    <location>
        <begin position="69"/>
        <end position="91"/>
    </location>
</feature>
<feature type="transmembrane region" description="Helical" evidence="6">
    <location>
        <begin position="240"/>
        <end position="259"/>
    </location>
</feature>
<keyword evidence="4 6" id="KW-0472">Membrane</keyword>
<protein>
    <recommendedName>
        <fullName evidence="6">Transport permease protein</fullName>
    </recommendedName>
</protein>
<feature type="domain" description="ABC transmembrane type-2" evidence="7">
    <location>
        <begin position="37"/>
        <end position="265"/>
    </location>
</feature>
<keyword evidence="9" id="KW-1185">Reference proteome</keyword>
<gene>
    <name evidence="8" type="ORF">GCM10010528_29850</name>
</gene>
<comment type="similarity">
    <text evidence="6">Belongs to the ABC-2 integral membrane protein family.</text>
</comment>
<feature type="transmembrane region" description="Helical" evidence="6">
    <location>
        <begin position="36"/>
        <end position="57"/>
    </location>
</feature>
<sequence length="269" mass="28465">MSAAPSTSAAERSLRGWLRHSLLLADRQLRVLAGDIPTLIQIIAVPLLTMFLFKVVFGEVVGQAAGQDSIYGTVPLVILVSAMFGSVTGAVRLNAERQTGLLARLHVLPINRAAELTSRIFVEVVRIVGVTLLLLAAGAAMGFRFTQGLLPAMGLLLVAVLFGVAFSLVVFALAVNTPPMSPILSVVSLLSTLLMFFNSGFTPIDQYPRAIQPIVQYQPMTPAINVMKHLASGGPVAADLLAVVAWSVGAVLVFALPAVRGYQRAALGR</sequence>
<keyword evidence="3 6" id="KW-1133">Transmembrane helix</keyword>
<proteinExistence type="inferred from homology"/>
<dbReference type="InterPro" id="IPR047817">
    <property type="entry name" value="ABC2_TM_bact-type"/>
</dbReference>
<keyword evidence="2 6" id="KW-0812">Transmembrane</keyword>
<dbReference type="PANTHER" id="PTHR43027">
    <property type="entry name" value="DOXORUBICIN RESISTANCE ABC TRANSPORTER PERMEASE PROTEIN DRRC-RELATED"/>
    <property type="match status" value="1"/>
</dbReference>
<feature type="transmembrane region" description="Helical" evidence="6">
    <location>
        <begin position="120"/>
        <end position="143"/>
    </location>
</feature>
<dbReference type="InterPro" id="IPR013525">
    <property type="entry name" value="ABC2_TM"/>
</dbReference>
<comment type="subcellular location">
    <subcellularLocation>
        <location evidence="6">Cell membrane</location>
        <topology evidence="6">Multi-pass membrane protein</topology>
    </subcellularLocation>
    <subcellularLocation>
        <location evidence="1">Membrane</location>
        <topology evidence="1">Multi-pass membrane protein</topology>
    </subcellularLocation>
</comment>
<evidence type="ECO:0000256" key="5">
    <source>
        <dbReference type="ARBA" id="ARBA00023251"/>
    </source>
</evidence>
<organism evidence="8 9">
    <name type="scientific">Gordonia defluvii</name>
    <dbReference type="NCBI Taxonomy" id="283718"/>
    <lineage>
        <taxon>Bacteria</taxon>
        <taxon>Bacillati</taxon>
        <taxon>Actinomycetota</taxon>
        <taxon>Actinomycetes</taxon>
        <taxon>Mycobacteriales</taxon>
        <taxon>Gordoniaceae</taxon>
        <taxon>Gordonia</taxon>
    </lineage>
</organism>
<evidence type="ECO:0000313" key="8">
    <source>
        <dbReference type="EMBL" id="GAA3048744.1"/>
    </source>
</evidence>
<name>A0ABP6LQR3_9ACTN</name>
<dbReference type="Proteomes" id="UP001501035">
    <property type="component" value="Unassembled WGS sequence"/>
</dbReference>
<evidence type="ECO:0000313" key="9">
    <source>
        <dbReference type="Proteomes" id="UP001501035"/>
    </source>
</evidence>
<dbReference type="PIRSF" id="PIRSF006648">
    <property type="entry name" value="DrrB"/>
    <property type="match status" value="1"/>
</dbReference>
<evidence type="ECO:0000256" key="2">
    <source>
        <dbReference type="ARBA" id="ARBA00022692"/>
    </source>
</evidence>
<dbReference type="PROSITE" id="PS51012">
    <property type="entry name" value="ABC_TM2"/>
    <property type="match status" value="1"/>
</dbReference>
<comment type="caution">
    <text evidence="8">The sequence shown here is derived from an EMBL/GenBank/DDBJ whole genome shotgun (WGS) entry which is preliminary data.</text>
</comment>
<feature type="transmembrane region" description="Helical" evidence="6">
    <location>
        <begin position="149"/>
        <end position="175"/>
    </location>
</feature>
<dbReference type="PANTHER" id="PTHR43027:SF1">
    <property type="entry name" value="DOXORUBICIN RESISTANCE ABC TRANSPORTER PERMEASE PROTEIN DRRC-RELATED"/>
    <property type="match status" value="1"/>
</dbReference>
<feature type="transmembrane region" description="Helical" evidence="6">
    <location>
        <begin position="182"/>
        <end position="201"/>
    </location>
</feature>
<keyword evidence="5" id="KW-0046">Antibiotic resistance</keyword>
<evidence type="ECO:0000259" key="7">
    <source>
        <dbReference type="PROSITE" id="PS51012"/>
    </source>
</evidence>
<evidence type="ECO:0000256" key="6">
    <source>
        <dbReference type="RuleBase" id="RU361157"/>
    </source>
</evidence>
<dbReference type="InterPro" id="IPR052902">
    <property type="entry name" value="ABC-2_transporter"/>
</dbReference>
<dbReference type="Pfam" id="PF01061">
    <property type="entry name" value="ABC2_membrane"/>
    <property type="match status" value="1"/>
</dbReference>
<evidence type="ECO:0000256" key="3">
    <source>
        <dbReference type="ARBA" id="ARBA00022989"/>
    </source>
</evidence>
<evidence type="ECO:0000256" key="4">
    <source>
        <dbReference type="ARBA" id="ARBA00023136"/>
    </source>
</evidence>
<keyword evidence="6" id="KW-0813">Transport</keyword>
<dbReference type="EMBL" id="BAAAVS010000060">
    <property type="protein sequence ID" value="GAA3048744.1"/>
    <property type="molecule type" value="Genomic_DNA"/>
</dbReference>